<evidence type="ECO:0000313" key="14">
    <source>
        <dbReference type="Proteomes" id="UP001595909"/>
    </source>
</evidence>
<keyword evidence="14" id="KW-1185">Reference proteome</keyword>
<keyword evidence="6 8" id="KW-0594">Phospholipid biosynthesis</keyword>
<dbReference type="Proteomes" id="UP001595909">
    <property type="component" value="Unassembled WGS sequence"/>
</dbReference>
<dbReference type="EMBL" id="JBHSIM010000052">
    <property type="protein sequence ID" value="MFC4835872.1"/>
    <property type="molecule type" value="Genomic_DNA"/>
</dbReference>
<comment type="catalytic activity">
    <reaction evidence="8 10">
        <text>sn-glycerol 3-phosphate + NADP(+) = dihydroxyacetone phosphate + NADPH + H(+)</text>
        <dbReference type="Rhea" id="RHEA:11096"/>
        <dbReference type="ChEBI" id="CHEBI:15378"/>
        <dbReference type="ChEBI" id="CHEBI:57597"/>
        <dbReference type="ChEBI" id="CHEBI:57642"/>
        <dbReference type="ChEBI" id="CHEBI:57783"/>
        <dbReference type="ChEBI" id="CHEBI:58349"/>
        <dbReference type="EC" id="1.1.1.94"/>
    </reaction>
</comment>
<dbReference type="NCBIfam" id="NF000942">
    <property type="entry name" value="PRK00094.1-4"/>
    <property type="match status" value="1"/>
</dbReference>
<dbReference type="InterPro" id="IPR008927">
    <property type="entry name" value="6-PGluconate_DH-like_C_sf"/>
</dbReference>
<dbReference type="Gene3D" id="3.40.50.720">
    <property type="entry name" value="NAD(P)-binding Rossmann-like Domain"/>
    <property type="match status" value="1"/>
</dbReference>
<feature type="binding site" evidence="8">
    <location>
        <position position="256"/>
    </location>
    <ligand>
        <name>sn-glycerol 3-phosphate</name>
        <dbReference type="ChEBI" id="CHEBI:57597"/>
    </ligand>
</feature>
<evidence type="ECO:0000259" key="11">
    <source>
        <dbReference type="Pfam" id="PF01210"/>
    </source>
</evidence>
<evidence type="ECO:0000256" key="3">
    <source>
        <dbReference type="ARBA" id="ARBA00023002"/>
    </source>
</evidence>
<evidence type="ECO:0000256" key="2">
    <source>
        <dbReference type="ARBA" id="ARBA00022516"/>
    </source>
</evidence>
<feature type="domain" description="Glycerol-3-phosphate dehydrogenase NAD-dependent N-terminal" evidence="11">
    <location>
        <begin position="7"/>
        <end position="159"/>
    </location>
</feature>
<feature type="binding site" evidence="8">
    <location>
        <position position="34"/>
    </location>
    <ligand>
        <name>NADPH</name>
        <dbReference type="ChEBI" id="CHEBI:57783"/>
    </ligand>
</feature>
<comment type="function">
    <text evidence="8">Catalyzes the reduction of the glycolytic intermediate dihydroxyacetone phosphate (DHAP) to sn-glycerol 3-phosphate (G3P), the key precursor for phospholipid synthesis.</text>
</comment>
<feature type="binding site" evidence="8">
    <location>
        <position position="108"/>
    </location>
    <ligand>
        <name>NADPH</name>
        <dbReference type="ChEBI" id="CHEBI:57783"/>
    </ligand>
</feature>
<evidence type="ECO:0000256" key="10">
    <source>
        <dbReference type="RuleBase" id="RU000439"/>
    </source>
</evidence>
<feature type="domain" description="Glycerol-3-phosphate dehydrogenase NAD-dependent C-terminal" evidence="12">
    <location>
        <begin position="180"/>
        <end position="319"/>
    </location>
</feature>
<comment type="caution">
    <text evidence="8">Lacks conserved residue(s) required for the propagation of feature annotation.</text>
</comment>
<keyword evidence="8" id="KW-0963">Cytoplasm</keyword>
<keyword evidence="2 8" id="KW-0444">Lipid biosynthesis</keyword>
<comment type="pathway">
    <text evidence="8">Membrane lipid metabolism; glycerophospholipid metabolism.</text>
</comment>
<dbReference type="PANTHER" id="PTHR11728:SF1">
    <property type="entry name" value="GLYCEROL-3-PHOSPHATE DEHYDROGENASE [NAD(+)] 2, CHLOROPLASTIC"/>
    <property type="match status" value="1"/>
</dbReference>
<dbReference type="InterPro" id="IPR013328">
    <property type="entry name" value="6PGD_dom2"/>
</dbReference>
<keyword evidence="4 8" id="KW-0520">NAD</keyword>
<dbReference type="PIRSF" id="PIRSF000114">
    <property type="entry name" value="Glycerol-3-P_dh"/>
    <property type="match status" value="1"/>
</dbReference>
<dbReference type="InterPro" id="IPR011128">
    <property type="entry name" value="G3P_DH_NAD-dep_N"/>
</dbReference>
<evidence type="ECO:0000256" key="6">
    <source>
        <dbReference type="ARBA" id="ARBA00023209"/>
    </source>
</evidence>
<feature type="binding site" evidence="8">
    <location>
        <position position="191"/>
    </location>
    <ligand>
        <name>sn-glycerol 3-phosphate</name>
        <dbReference type="ChEBI" id="CHEBI:57597"/>
    </ligand>
</feature>
<dbReference type="GO" id="GO:0047952">
    <property type="term" value="F:glycerol-3-phosphate dehydrogenase [NAD(P)+] activity"/>
    <property type="evidence" value="ECO:0007669"/>
    <property type="project" value="UniProtKB-EC"/>
</dbReference>
<feature type="binding site" evidence="8">
    <location>
        <position position="15"/>
    </location>
    <ligand>
        <name>NADPH</name>
        <dbReference type="ChEBI" id="CHEBI:57783"/>
    </ligand>
</feature>
<evidence type="ECO:0000256" key="1">
    <source>
        <dbReference type="ARBA" id="ARBA00011009"/>
    </source>
</evidence>
<feature type="binding site" evidence="8">
    <location>
        <position position="281"/>
    </location>
    <ligand>
        <name>NADPH</name>
        <dbReference type="ChEBI" id="CHEBI:57783"/>
    </ligand>
</feature>
<comment type="similarity">
    <text evidence="1 8 9">Belongs to the NAD-dependent glycerol-3-phosphate dehydrogenase family.</text>
</comment>
<accession>A0ABV9RUR3</accession>
<proteinExistence type="inferred from homology"/>
<keyword evidence="7 8" id="KW-1208">Phospholipid metabolism</keyword>
<dbReference type="EC" id="1.1.1.94" evidence="8"/>
<organism evidence="13 14">
    <name type="scientific">Actinomycetospora chibensis</name>
    <dbReference type="NCBI Taxonomy" id="663606"/>
    <lineage>
        <taxon>Bacteria</taxon>
        <taxon>Bacillati</taxon>
        <taxon>Actinomycetota</taxon>
        <taxon>Actinomycetes</taxon>
        <taxon>Pseudonocardiales</taxon>
        <taxon>Pseudonocardiaceae</taxon>
        <taxon>Actinomycetospora</taxon>
    </lineage>
</organism>
<evidence type="ECO:0000256" key="8">
    <source>
        <dbReference type="HAMAP-Rule" id="MF_00394"/>
    </source>
</evidence>
<dbReference type="InterPro" id="IPR036291">
    <property type="entry name" value="NAD(P)-bd_dom_sf"/>
</dbReference>
<gene>
    <name evidence="8" type="primary">gpsA</name>
    <name evidence="13" type="ORF">ACFPEL_25930</name>
</gene>
<feature type="binding site" evidence="8">
    <location>
        <position position="51"/>
    </location>
    <ligand>
        <name>NADPH</name>
        <dbReference type="ChEBI" id="CHEBI:57783"/>
    </ligand>
</feature>
<evidence type="ECO:0000256" key="9">
    <source>
        <dbReference type="RuleBase" id="RU000437"/>
    </source>
</evidence>
<dbReference type="Pfam" id="PF07479">
    <property type="entry name" value="NAD_Gly3P_dh_C"/>
    <property type="match status" value="1"/>
</dbReference>
<comment type="catalytic activity">
    <reaction evidence="8">
        <text>sn-glycerol 3-phosphate + NAD(+) = dihydroxyacetone phosphate + NADH + H(+)</text>
        <dbReference type="Rhea" id="RHEA:11092"/>
        <dbReference type="ChEBI" id="CHEBI:15378"/>
        <dbReference type="ChEBI" id="CHEBI:57540"/>
        <dbReference type="ChEBI" id="CHEBI:57597"/>
        <dbReference type="ChEBI" id="CHEBI:57642"/>
        <dbReference type="ChEBI" id="CHEBI:57945"/>
        <dbReference type="EC" id="1.1.1.94"/>
    </reaction>
</comment>
<reference evidence="14" key="1">
    <citation type="journal article" date="2019" name="Int. J. Syst. Evol. Microbiol.">
        <title>The Global Catalogue of Microorganisms (GCM) 10K type strain sequencing project: providing services to taxonomists for standard genome sequencing and annotation.</title>
        <authorList>
            <consortium name="The Broad Institute Genomics Platform"/>
            <consortium name="The Broad Institute Genome Sequencing Center for Infectious Disease"/>
            <person name="Wu L."/>
            <person name="Ma J."/>
        </authorList>
    </citation>
    <scope>NUCLEOTIDE SEQUENCE [LARGE SCALE GENOMIC DNA]</scope>
    <source>
        <strain evidence="14">CCUG 50347</strain>
    </source>
</reference>
<keyword evidence="8" id="KW-0521">NADP</keyword>
<dbReference type="PANTHER" id="PTHR11728">
    <property type="entry name" value="GLYCEROL-3-PHOSPHATE DEHYDROGENASE"/>
    <property type="match status" value="1"/>
</dbReference>
<evidence type="ECO:0000256" key="7">
    <source>
        <dbReference type="ARBA" id="ARBA00023264"/>
    </source>
</evidence>
<feature type="binding site" evidence="8">
    <location>
        <position position="255"/>
    </location>
    <ligand>
        <name>NADPH</name>
        <dbReference type="ChEBI" id="CHEBI:57783"/>
    </ligand>
</feature>
<sequence>MTRDVRVTVLGSGSWGTTVAGLAASNAPTLLWARSPETAEEITTQHTNGRYLGDRRLSSKLRATSDLQEAAEHADVLVVGVPSHSMRAVLTQASPHLRPWIPVISLAKGLEPDSRKRPTQVLEEVLPGHSVGLLAGPNIAGEIAEGLAAAAVIATPDTAVATALQPLFARPRFRVYTNHDVLGCELGGILKNIVAIASGMGDGLGVGMNTRAMVISRGLAEMTRIGEAMGADPRTFAGLTGLGDLMATCMSSASRNRRVGEELASGKSIDEVLEGMTQVAEGVKTARSVVELAEEHDVAAPIAVEVDGVVNSGRTPAQAYRGLQKIAAGSEYEAA</sequence>
<evidence type="ECO:0000313" key="13">
    <source>
        <dbReference type="EMBL" id="MFC4835872.1"/>
    </source>
</evidence>
<feature type="binding site" evidence="8">
    <location>
        <position position="244"/>
    </location>
    <ligand>
        <name>sn-glycerol 3-phosphate</name>
        <dbReference type="ChEBI" id="CHEBI:57597"/>
    </ligand>
</feature>
<evidence type="ECO:0000256" key="4">
    <source>
        <dbReference type="ARBA" id="ARBA00023027"/>
    </source>
</evidence>
<dbReference type="RefSeq" id="WP_274189893.1">
    <property type="nucleotide sequence ID" value="NZ_BAABHN010000052.1"/>
</dbReference>
<keyword evidence="3 8" id="KW-0560">Oxidoreductase</keyword>
<dbReference type="Gene3D" id="1.10.1040.10">
    <property type="entry name" value="N-(1-d-carboxylethyl)-l-norvaline Dehydrogenase, domain 2"/>
    <property type="match status" value="1"/>
</dbReference>
<dbReference type="NCBIfam" id="NF009098">
    <property type="entry name" value="PRK12439.1"/>
    <property type="match status" value="1"/>
</dbReference>
<feature type="active site" description="Proton acceptor" evidence="8">
    <location>
        <position position="191"/>
    </location>
</feature>
<name>A0ABV9RUR3_9PSEU</name>
<feature type="binding site" evidence="8">
    <location>
        <position position="14"/>
    </location>
    <ligand>
        <name>NADPH</name>
        <dbReference type="ChEBI" id="CHEBI:57783"/>
    </ligand>
</feature>
<dbReference type="PRINTS" id="PR00077">
    <property type="entry name" value="GPDHDRGNASE"/>
</dbReference>
<evidence type="ECO:0000259" key="12">
    <source>
        <dbReference type="Pfam" id="PF07479"/>
    </source>
</evidence>
<dbReference type="HAMAP" id="MF_00394">
    <property type="entry name" value="NAD_Glyc3P_dehydrog"/>
    <property type="match status" value="1"/>
</dbReference>
<feature type="binding site" evidence="8">
    <location>
        <position position="255"/>
    </location>
    <ligand>
        <name>sn-glycerol 3-phosphate</name>
        <dbReference type="ChEBI" id="CHEBI:57597"/>
    </ligand>
</feature>
<dbReference type="Pfam" id="PF01210">
    <property type="entry name" value="NAD_Gly3P_dh_N"/>
    <property type="match status" value="1"/>
</dbReference>
<evidence type="ECO:0000256" key="5">
    <source>
        <dbReference type="ARBA" id="ARBA00023098"/>
    </source>
</evidence>
<feature type="binding site" evidence="8">
    <location>
        <position position="279"/>
    </location>
    <ligand>
        <name>NADPH</name>
        <dbReference type="ChEBI" id="CHEBI:57783"/>
    </ligand>
</feature>
<keyword evidence="5 8" id="KW-0443">Lipid metabolism</keyword>
<dbReference type="InterPro" id="IPR006168">
    <property type="entry name" value="G3P_DH_NAD-dep"/>
</dbReference>
<dbReference type="PROSITE" id="PS00957">
    <property type="entry name" value="NAD_G3PDH"/>
    <property type="match status" value="1"/>
</dbReference>
<feature type="binding site" evidence="8">
    <location>
        <position position="136"/>
    </location>
    <ligand>
        <name>sn-glycerol 3-phosphate</name>
        <dbReference type="ChEBI" id="CHEBI:57597"/>
    </ligand>
</feature>
<comment type="subcellular location">
    <subcellularLocation>
        <location evidence="8">Cytoplasm</location>
    </subcellularLocation>
</comment>
<dbReference type="SUPFAM" id="SSF48179">
    <property type="entry name" value="6-phosphogluconate dehydrogenase C-terminal domain-like"/>
    <property type="match status" value="1"/>
</dbReference>
<dbReference type="InterPro" id="IPR006109">
    <property type="entry name" value="G3P_DH_NAD-dep_C"/>
</dbReference>
<feature type="binding site" evidence="8">
    <location>
        <position position="140"/>
    </location>
    <ligand>
        <name>NADPH</name>
        <dbReference type="ChEBI" id="CHEBI:57783"/>
    </ligand>
</feature>
<comment type="caution">
    <text evidence="13">The sequence shown here is derived from an EMBL/GenBank/DDBJ whole genome shotgun (WGS) entry which is preliminary data.</text>
</comment>
<dbReference type="NCBIfam" id="NF000940">
    <property type="entry name" value="PRK00094.1-2"/>
    <property type="match status" value="1"/>
</dbReference>
<feature type="binding site" evidence="8">
    <location>
        <position position="254"/>
    </location>
    <ligand>
        <name>sn-glycerol 3-phosphate</name>
        <dbReference type="ChEBI" id="CHEBI:57597"/>
    </ligand>
</feature>
<keyword evidence="8" id="KW-0547">Nucleotide-binding</keyword>
<dbReference type="SUPFAM" id="SSF51735">
    <property type="entry name" value="NAD(P)-binding Rossmann-fold domains"/>
    <property type="match status" value="1"/>
</dbReference>
<feature type="binding site" evidence="8">
    <location>
        <position position="108"/>
    </location>
    <ligand>
        <name>sn-glycerol 3-phosphate</name>
        <dbReference type="ChEBI" id="CHEBI:57597"/>
    </ligand>
</feature>
<protein>
    <recommendedName>
        <fullName evidence="8">Glycerol-3-phosphate dehydrogenase [NAD(P)+]</fullName>
        <ecNumber evidence="8">1.1.1.94</ecNumber>
    </recommendedName>
    <alternativeName>
        <fullName evidence="8">NAD(P)(+)-dependent glycerol-3-phosphate dehydrogenase</fullName>
    </alternativeName>
    <alternativeName>
        <fullName evidence="8">NAD(P)H-dependent dihydroxyacetone-phosphate reductase</fullName>
    </alternativeName>
</protein>